<evidence type="ECO:0000256" key="4">
    <source>
        <dbReference type="ARBA" id="ARBA00022692"/>
    </source>
</evidence>
<dbReference type="InterPro" id="IPR012910">
    <property type="entry name" value="Plug_dom"/>
</dbReference>
<evidence type="ECO:0000313" key="10">
    <source>
        <dbReference type="Proteomes" id="UP000256686"/>
    </source>
</evidence>
<dbReference type="NCBIfam" id="TIGR04057">
    <property type="entry name" value="SusC_RagA_signa"/>
    <property type="match status" value="1"/>
</dbReference>
<dbReference type="Gene3D" id="2.170.130.10">
    <property type="entry name" value="TonB-dependent receptor, plug domain"/>
    <property type="match status" value="1"/>
</dbReference>
<dbReference type="AlphaFoldDB" id="A0A3D9C3Q0"/>
<dbReference type="Pfam" id="PF07715">
    <property type="entry name" value="Plug"/>
    <property type="match status" value="1"/>
</dbReference>
<dbReference type="GO" id="GO:0009279">
    <property type="term" value="C:cell outer membrane"/>
    <property type="evidence" value="ECO:0007669"/>
    <property type="project" value="UniProtKB-SubCell"/>
</dbReference>
<organism evidence="9 10">
    <name type="scientific">Chryseobacterium pennae</name>
    <dbReference type="NCBI Taxonomy" id="2258962"/>
    <lineage>
        <taxon>Bacteria</taxon>
        <taxon>Pseudomonadati</taxon>
        <taxon>Bacteroidota</taxon>
        <taxon>Flavobacteriia</taxon>
        <taxon>Flavobacteriales</taxon>
        <taxon>Weeksellaceae</taxon>
        <taxon>Chryseobacterium group</taxon>
        <taxon>Chryseobacterium</taxon>
    </lineage>
</organism>
<feature type="domain" description="TonB-dependent receptor plug" evidence="8">
    <location>
        <begin position="49"/>
        <end position="174"/>
    </location>
</feature>
<evidence type="ECO:0000256" key="6">
    <source>
        <dbReference type="ARBA" id="ARBA00023237"/>
    </source>
</evidence>
<dbReference type="InterPro" id="IPR023997">
    <property type="entry name" value="TonB-dep_OMP_SusC/RagA_CS"/>
</dbReference>
<dbReference type="PROSITE" id="PS52016">
    <property type="entry name" value="TONB_DEPENDENT_REC_3"/>
    <property type="match status" value="1"/>
</dbReference>
<evidence type="ECO:0000256" key="3">
    <source>
        <dbReference type="ARBA" id="ARBA00022452"/>
    </source>
</evidence>
<name>A0A3D9C3Q0_9FLAO</name>
<comment type="caution">
    <text evidence="9">The sequence shown here is derived from an EMBL/GenBank/DDBJ whole genome shotgun (WGS) entry which is preliminary data.</text>
</comment>
<proteinExistence type="inferred from homology"/>
<evidence type="ECO:0000259" key="8">
    <source>
        <dbReference type="Pfam" id="PF07715"/>
    </source>
</evidence>
<dbReference type="InterPro" id="IPR036942">
    <property type="entry name" value="Beta-barrel_TonB_sf"/>
</dbReference>
<dbReference type="Gene3D" id="2.40.170.20">
    <property type="entry name" value="TonB-dependent receptor, beta-barrel domain"/>
    <property type="match status" value="1"/>
</dbReference>
<dbReference type="SUPFAM" id="SSF56935">
    <property type="entry name" value="Porins"/>
    <property type="match status" value="1"/>
</dbReference>
<dbReference type="RefSeq" id="WP_115972897.1">
    <property type="nucleotide sequence ID" value="NZ_QNVT01000027.1"/>
</dbReference>
<keyword evidence="4 7" id="KW-0812">Transmembrane</keyword>
<comment type="similarity">
    <text evidence="7">Belongs to the TonB-dependent receptor family.</text>
</comment>
<keyword evidence="6 7" id="KW-0998">Cell outer membrane</keyword>
<protein>
    <submittedName>
        <fullName evidence="9">SusC/RagA family TonB-linked outer membrane protein</fullName>
    </submittedName>
</protein>
<dbReference type="InterPro" id="IPR023996">
    <property type="entry name" value="TonB-dep_OMP_SusC/RagA"/>
</dbReference>
<evidence type="ECO:0000256" key="2">
    <source>
        <dbReference type="ARBA" id="ARBA00022448"/>
    </source>
</evidence>
<reference evidence="10" key="1">
    <citation type="submission" date="2018-06" db="EMBL/GenBank/DDBJ databases">
        <authorList>
            <person name="Lum Nde A."/>
            <person name="Hugo C."/>
        </authorList>
    </citation>
    <scope>NUCLEOTIDE SEQUENCE [LARGE SCALE GENOMIC DNA]</scope>
    <source>
        <strain evidence="10">1_F178</strain>
    </source>
</reference>
<evidence type="ECO:0000256" key="5">
    <source>
        <dbReference type="ARBA" id="ARBA00023136"/>
    </source>
</evidence>
<keyword evidence="5 7" id="KW-0472">Membrane</keyword>
<comment type="subcellular location">
    <subcellularLocation>
        <location evidence="1 7">Cell outer membrane</location>
        <topology evidence="1 7">Multi-pass membrane protein</topology>
    </subcellularLocation>
</comment>
<dbReference type="EMBL" id="QNVT01000027">
    <property type="protein sequence ID" value="REC60192.1"/>
    <property type="molecule type" value="Genomic_DNA"/>
</dbReference>
<evidence type="ECO:0000256" key="7">
    <source>
        <dbReference type="PROSITE-ProRule" id="PRU01360"/>
    </source>
</evidence>
<gene>
    <name evidence="9" type="ORF">DRF65_22050</name>
</gene>
<evidence type="ECO:0000313" key="9">
    <source>
        <dbReference type="EMBL" id="REC60192.1"/>
    </source>
</evidence>
<keyword evidence="2 7" id="KW-0813">Transport</keyword>
<accession>A0A3D9C3Q0</accession>
<evidence type="ECO:0000256" key="1">
    <source>
        <dbReference type="ARBA" id="ARBA00004571"/>
    </source>
</evidence>
<sequence length="1010" mass="111989">MKYKLKLLSAGVAFFIGSETYFSQGKQDTLITNNIEGIVVTALGIKREKRSLGYSTQEVKGEDLSKNPTTNFLNNLSGKVAGLEIRQSTNFGGSIDAVSRGYKSILGDNQALFVVDGVPIINRNINSTVQQNGGGGYDYGSPVSDINPNDIETVNVLKGAAATALYGSRAQNGAIIITTKKGKKNSQGIGLEYSGSISVSTVDKSTFPEYQTQYGQGYWGNYFPPYKNEPMAILWHDASYGAPYDPNLMVWQYDAFIPGSKNFGKKTPWVMAKNGPITFFEKAINQTNNIALSGGNDKATFRLSYSNTNATDIMPNSSLMKNNFGGNATYKITDKLTATLFANYITQRTKGRNSTGYTDNIMTGFRQWWATNIDIQDQKYLYDTYHKNYTWNIKGPDNLSPSYWDNPYFSRYQNYQNYQNDNRDRFAGNFSLNYDVSKSINILGRVGIDGYTMMTEERKAVGSMPAFFSFNPIEQPSGYAVTNLRFTETNYDLIATYKNNVAEDLNLQALLGGNVNVQSNYSNAQTTTGGLYIPDLYTISNSASTPAKPIVNDNTKYIYGAFVQASLGYKNTYYLEGTFRRDQSTSLPKAKQVYYYPSVSASVVFSNLLKQPWLSFGKIRAAYAEVGSDTNADQLRNRYIPQASIDNNPVYSYNTSLRNADLLPQKLKNLEIGTNMQFLKNRIGIDLSWFRNIAFDQILPLPISLATGSLSKIQNTGELTTKGIELTLNVTPLKSEYFNWDMSINWSNPKTKVTALREGIENITLGSLQGGISINAPLNEEYGSIWGADFVYDPNGNKIIGNNGAYLHTDDSNHNLGSFQSDFVAGLNNSFTYKNFNLSFQIDWKKGGKVFSLDQYYGYGTGLYPDSVGFNDLGNPVRNPLDNGGGVILPGVMQNPNNPGQYIPNTIRLDRSMSSQTLETDPPVAAFVYDASFIKLRQVSVSYTFNNQFLKKAGIQNLTLGLTGSNLWIIHKNLPYADPESGLSSGSIQGYQSGVMPSTRNFAFNLKVNF</sequence>
<keyword evidence="10" id="KW-1185">Reference proteome</keyword>
<dbReference type="NCBIfam" id="TIGR04056">
    <property type="entry name" value="OMP_RagA_SusC"/>
    <property type="match status" value="1"/>
</dbReference>
<keyword evidence="3 7" id="KW-1134">Transmembrane beta strand</keyword>
<dbReference type="Proteomes" id="UP000256686">
    <property type="component" value="Unassembled WGS sequence"/>
</dbReference>
<dbReference type="InterPro" id="IPR039426">
    <property type="entry name" value="TonB-dep_rcpt-like"/>
</dbReference>
<dbReference type="InterPro" id="IPR037066">
    <property type="entry name" value="Plug_dom_sf"/>
</dbReference>